<feature type="domain" description="RNA polymerase sigma-70 region 2" evidence="5">
    <location>
        <begin position="28"/>
        <end position="93"/>
    </location>
</feature>
<organism evidence="7 8">
    <name type="scientific">Formosa undariae</name>
    <dbReference type="NCBI Taxonomy" id="1325436"/>
    <lineage>
        <taxon>Bacteria</taxon>
        <taxon>Pseudomonadati</taxon>
        <taxon>Bacteroidota</taxon>
        <taxon>Flavobacteriia</taxon>
        <taxon>Flavobacteriales</taxon>
        <taxon>Flavobacteriaceae</taxon>
        <taxon>Formosa</taxon>
    </lineage>
</organism>
<dbReference type="Proteomes" id="UP001589605">
    <property type="component" value="Unassembled WGS sequence"/>
</dbReference>
<dbReference type="RefSeq" id="WP_382382778.1">
    <property type="nucleotide sequence ID" value="NZ_JBHMEZ010000011.1"/>
</dbReference>
<dbReference type="CDD" id="cd06171">
    <property type="entry name" value="Sigma70_r4"/>
    <property type="match status" value="1"/>
</dbReference>
<dbReference type="Gene3D" id="1.10.1740.10">
    <property type="match status" value="1"/>
</dbReference>
<reference evidence="7 8" key="1">
    <citation type="submission" date="2024-09" db="EMBL/GenBank/DDBJ databases">
        <authorList>
            <person name="Sun Q."/>
            <person name="Mori K."/>
        </authorList>
    </citation>
    <scope>NUCLEOTIDE SEQUENCE [LARGE SCALE GENOMIC DNA]</scope>
    <source>
        <strain evidence="7 8">CECT 8286</strain>
    </source>
</reference>
<sequence length="194" mass="22746">MKSPNKNNSLNSFVLQLKNGERITFEVLFKVYHDKLLHIAKGYLGSIEDAEGVVQNVFLKIWERKENLDQIVNINNYLFTMTKNACFDQIKHNKVKNSFSESYYQEKNDIQYHFMMDIAASALLEKELDIRIQEAIKALPNKCRHVFEKSRLEGMKHSEIAEVLNISKRTVDNHISNALKLMRLHLKEFLTLFL</sequence>
<gene>
    <name evidence="7" type="ORF">ACFFVB_08735</name>
</gene>
<dbReference type="InterPro" id="IPR014284">
    <property type="entry name" value="RNA_pol_sigma-70_dom"/>
</dbReference>
<dbReference type="Gene3D" id="1.10.10.10">
    <property type="entry name" value="Winged helix-like DNA-binding domain superfamily/Winged helix DNA-binding domain"/>
    <property type="match status" value="1"/>
</dbReference>
<dbReference type="Pfam" id="PF04542">
    <property type="entry name" value="Sigma70_r2"/>
    <property type="match status" value="1"/>
</dbReference>
<dbReference type="InterPro" id="IPR036388">
    <property type="entry name" value="WH-like_DNA-bd_sf"/>
</dbReference>
<dbReference type="InterPro" id="IPR013324">
    <property type="entry name" value="RNA_pol_sigma_r3/r4-like"/>
</dbReference>
<keyword evidence="3" id="KW-0731">Sigma factor</keyword>
<dbReference type="InterPro" id="IPR014327">
    <property type="entry name" value="RNA_pol_sigma70_bacteroid"/>
</dbReference>
<evidence type="ECO:0000256" key="4">
    <source>
        <dbReference type="ARBA" id="ARBA00023163"/>
    </source>
</evidence>
<keyword evidence="4" id="KW-0804">Transcription</keyword>
<accession>A0ABV5F138</accession>
<dbReference type="InterPro" id="IPR039425">
    <property type="entry name" value="RNA_pol_sigma-70-like"/>
</dbReference>
<protein>
    <submittedName>
        <fullName evidence="7">RNA polymerase sigma-70 factor</fullName>
    </submittedName>
</protein>
<evidence type="ECO:0000313" key="8">
    <source>
        <dbReference type="Proteomes" id="UP001589605"/>
    </source>
</evidence>
<dbReference type="InterPro" id="IPR007627">
    <property type="entry name" value="RNA_pol_sigma70_r2"/>
</dbReference>
<dbReference type="SUPFAM" id="SSF88946">
    <property type="entry name" value="Sigma2 domain of RNA polymerase sigma factors"/>
    <property type="match status" value="1"/>
</dbReference>
<dbReference type="PANTHER" id="PTHR43133:SF46">
    <property type="entry name" value="RNA POLYMERASE SIGMA-70 FACTOR ECF SUBFAMILY"/>
    <property type="match status" value="1"/>
</dbReference>
<evidence type="ECO:0000256" key="2">
    <source>
        <dbReference type="ARBA" id="ARBA00023015"/>
    </source>
</evidence>
<dbReference type="NCBIfam" id="TIGR02985">
    <property type="entry name" value="Sig70_bacteroi1"/>
    <property type="match status" value="1"/>
</dbReference>
<proteinExistence type="inferred from homology"/>
<keyword evidence="8" id="KW-1185">Reference proteome</keyword>
<name>A0ABV5F138_9FLAO</name>
<evidence type="ECO:0000256" key="3">
    <source>
        <dbReference type="ARBA" id="ARBA00023082"/>
    </source>
</evidence>
<comment type="similarity">
    <text evidence="1">Belongs to the sigma-70 factor family. ECF subfamily.</text>
</comment>
<feature type="domain" description="RNA polymerase sigma factor 70 region 4 type 2" evidence="6">
    <location>
        <begin position="131"/>
        <end position="182"/>
    </location>
</feature>
<evidence type="ECO:0000259" key="5">
    <source>
        <dbReference type="Pfam" id="PF04542"/>
    </source>
</evidence>
<dbReference type="InterPro" id="IPR013325">
    <property type="entry name" value="RNA_pol_sigma_r2"/>
</dbReference>
<comment type="caution">
    <text evidence="7">The sequence shown here is derived from an EMBL/GenBank/DDBJ whole genome shotgun (WGS) entry which is preliminary data.</text>
</comment>
<dbReference type="EMBL" id="JBHMEZ010000011">
    <property type="protein sequence ID" value="MFB9053163.1"/>
    <property type="molecule type" value="Genomic_DNA"/>
</dbReference>
<dbReference type="SUPFAM" id="SSF88659">
    <property type="entry name" value="Sigma3 and sigma4 domains of RNA polymerase sigma factors"/>
    <property type="match status" value="1"/>
</dbReference>
<evidence type="ECO:0000313" key="7">
    <source>
        <dbReference type="EMBL" id="MFB9053163.1"/>
    </source>
</evidence>
<evidence type="ECO:0000256" key="1">
    <source>
        <dbReference type="ARBA" id="ARBA00010641"/>
    </source>
</evidence>
<keyword evidence="2" id="KW-0805">Transcription regulation</keyword>
<dbReference type="Pfam" id="PF08281">
    <property type="entry name" value="Sigma70_r4_2"/>
    <property type="match status" value="1"/>
</dbReference>
<evidence type="ECO:0000259" key="6">
    <source>
        <dbReference type="Pfam" id="PF08281"/>
    </source>
</evidence>
<dbReference type="InterPro" id="IPR013249">
    <property type="entry name" value="RNA_pol_sigma70_r4_t2"/>
</dbReference>
<dbReference type="NCBIfam" id="TIGR02937">
    <property type="entry name" value="sigma70-ECF"/>
    <property type="match status" value="1"/>
</dbReference>
<dbReference type="PANTHER" id="PTHR43133">
    <property type="entry name" value="RNA POLYMERASE ECF-TYPE SIGMA FACTO"/>
    <property type="match status" value="1"/>
</dbReference>